<dbReference type="InterPro" id="IPR036928">
    <property type="entry name" value="AS_sf"/>
</dbReference>
<evidence type="ECO:0000313" key="2">
    <source>
        <dbReference type="EMBL" id="JAS37042.1"/>
    </source>
</evidence>
<keyword evidence="1" id="KW-1133">Transmembrane helix</keyword>
<proteinExistence type="predicted"/>
<dbReference type="PANTHER" id="PTHR43372">
    <property type="entry name" value="FATTY-ACID AMIDE HYDROLASE"/>
    <property type="match status" value="1"/>
</dbReference>
<keyword evidence="1" id="KW-0472">Membrane</keyword>
<dbReference type="GO" id="GO:0012505">
    <property type="term" value="C:endomembrane system"/>
    <property type="evidence" value="ECO:0007669"/>
    <property type="project" value="TreeGrafter"/>
</dbReference>
<feature type="transmembrane region" description="Helical" evidence="1">
    <location>
        <begin position="20"/>
        <end position="47"/>
    </location>
</feature>
<dbReference type="AlphaFoldDB" id="A0A1B6EGH9"/>
<name>A0A1B6EGH9_9HEMI</name>
<dbReference type="InterPro" id="IPR052739">
    <property type="entry name" value="FAAH2"/>
</dbReference>
<sequence>MATHSEKKRKRKGFSSLKMFRSHGTIIIAIIRSIFDWIVDTIFGFIYNDTQKKQLPPLDEPFLMTSAVSIADKIRKKQLSSEKVVISFIERIKQVNPFLNCVVDECFEKAIQDAKEVDNFLNTTTLSYEGLKTNKPFLGVPFTSKESTASKGMIIPNYKIRCF</sequence>
<dbReference type="SUPFAM" id="SSF75304">
    <property type="entry name" value="Amidase signature (AS) enzymes"/>
    <property type="match status" value="1"/>
</dbReference>
<reference evidence="2" key="1">
    <citation type="submission" date="2015-12" db="EMBL/GenBank/DDBJ databases">
        <title>De novo transcriptome assembly of four potential Pierce s Disease insect vectors from Arizona vineyards.</title>
        <authorList>
            <person name="Tassone E.E."/>
        </authorList>
    </citation>
    <scope>NUCLEOTIDE SEQUENCE</scope>
</reference>
<accession>A0A1B6EGH9</accession>
<dbReference type="PANTHER" id="PTHR43372:SF1">
    <property type="entry name" value="LD38433P"/>
    <property type="match status" value="1"/>
</dbReference>
<organism evidence="2">
    <name type="scientific">Clastoptera arizonana</name>
    <name type="common">Arizona spittle bug</name>
    <dbReference type="NCBI Taxonomy" id="38151"/>
    <lineage>
        <taxon>Eukaryota</taxon>
        <taxon>Metazoa</taxon>
        <taxon>Ecdysozoa</taxon>
        <taxon>Arthropoda</taxon>
        <taxon>Hexapoda</taxon>
        <taxon>Insecta</taxon>
        <taxon>Pterygota</taxon>
        <taxon>Neoptera</taxon>
        <taxon>Paraneoptera</taxon>
        <taxon>Hemiptera</taxon>
        <taxon>Auchenorrhyncha</taxon>
        <taxon>Cercopoidea</taxon>
        <taxon>Clastopteridae</taxon>
        <taxon>Clastoptera</taxon>
    </lineage>
</organism>
<evidence type="ECO:0000256" key="1">
    <source>
        <dbReference type="SAM" id="Phobius"/>
    </source>
</evidence>
<protein>
    <submittedName>
        <fullName evidence="2">Uncharacterized protein</fullName>
    </submittedName>
</protein>
<dbReference type="Gene3D" id="3.90.1300.10">
    <property type="entry name" value="Amidase signature (AS) domain"/>
    <property type="match status" value="1"/>
</dbReference>
<gene>
    <name evidence="2" type="ORF">g.9923</name>
</gene>
<dbReference type="EMBL" id="GEDC01000256">
    <property type="protein sequence ID" value="JAS37042.1"/>
    <property type="molecule type" value="Transcribed_RNA"/>
</dbReference>
<keyword evidence="1" id="KW-0812">Transmembrane</keyword>